<evidence type="ECO:0000313" key="2">
    <source>
        <dbReference type="Proteomes" id="UP000649573"/>
    </source>
</evidence>
<organism evidence="1 2">
    <name type="scientific">Lentzea flava</name>
    <dbReference type="NCBI Taxonomy" id="103732"/>
    <lineage>
        <taxon>Bacteria</taxon>
        <taxon>Bacillati</taxon>
        <taxon>Actinomycetota</taxon>
        <taxon>Actinomycetes</taxon>
        <taxon>Pseudonocardiales</taxon>
        <taxon>Pseudonocardiaceae</taxon>
        <taxon>Lentzea</taxon>
    </lineage>
</organism>
<dbReference type="EMBL" id="BMRE01000126">
    <property type="protein sequence ID" value="GGU87999.1"/>
    <property type="molecule type" value="Genomic_DNA"/>
</dbReference>
<sequence>MEVHDFALEEFLSAGVEQFVGDLLGAHSQSSIPGPLVLGRLDEPGPIATSLITLVGQLSRLSLLLHCLARTTDDGLAATLYHELTKVRSPAQAARPVNLQDHHSARYPSSLGQIEQHLALSKRLFDDLTSPKSTPTLSHVTWTRPRPR</sequence>
<protein>
    <submittedName>
        <fullName evidence="1">Uncharacterized protein</fullName>
    </submittedName>
</protein>
<reference evidence="2" key="1">
    <citation type="journal article" date="2019" name="Int. J. Syst. Evol. Microbiol.">
        <title>The Global Catalogue of Microorganisms (GCM) 10K type strain sequencing project: providing services to taxonomists for standard genome sequencing and annotation.</title>
        <authorList>
            <consortium name="The Broad Institute Genomics Platform"/>
            <consortium name="The Broad Institute Genome Sequencing Center for Infectious Disease"/>
            <person name="Wu L."/>
            <person name="Ma J."/>
        </authorList>
    </citation>
    <scope>NUCLEOTIDE SEQUENCE [LARGE SCALE GENOMIC DNA]</scope>
    <source>
        <strain evidence="2">JCM 3296</strain>
    </source>
</reference>
<dbReference type="RefSeq" id="WP_189260109.1">
    <property type="nucleotide sequence ID" value="NZ_BMRE01000126.1"/>
</dbReference>
<dbReference type="Proteomes" id="UP000649573">
    <property type="component" value="Unassembled WGS sequence"/>
</dbReference>
<accession>A0ABQ2VHY0</accession>
<keyword evidence="2" id="KW-1185">Reference proteome</keyword>
<evidence type="ECO:0000313" key="1">
    <source>
        <dbReference type="EMBL" id="GGU87999.1"/>
    </source>
</evidence>
<comment type="caution">
    <text evidence="1">The sequence shown here is derived from an EMBL/GenBank/DDBJ whole genome shotgun (WGS) entry which is preliminary data.</text>
</comment>
<gene>
    <name evidence="1" type="ORF">GCM10010178_92070</name>
</gene>
<name>A0ABQ2VHY0_9PSEU</name>
<proteinExistence type="predicted"/>